<dbReference type="AlphaFoldDB" id="N1QF25"/>
<dbReference type="InterPro" id="IPR023606">
    <property type="entry name" value="CoA-Trfase_III_dom_1_sf"/>
</dbReference>
<dbReference type="PANTHER" id="PTHR48228:SF5">
    <property type="entry name" value="ALPHA-METHYLACYL-COA RACEMASE"/>
    <property type="match status" value="1"/>
</dbReference>
<dbReference type="RefSeq" id="XP_016759883.1">
    <property type="nucleotide sequence ID" value="XM_016902583.1"/>
</dbReference>
<feature type="region of interest" description="Disordered" evidence="2">
    <location>
        <begin position="359"/>
        <end position="388"/>
    </location>
</feature>
<evidence type="ECO:0000313" key="4">
    <source>
        <dbReference type="Proteomes" id="UP000016931"/>
    </source>
</evidence>
<dbReference type="SUPFAM" id="SSF89796">
    <property type="entry name" value="CoA-transferase family III (CaiB/BaiF)"/>
    <property type="match status" value="1"/>
</dbReference>
<dbReference type="HOGENOM" id="CLU_033975_5_0_1"/>
<dbReference type="GeneID" id="27899720"/>
<feature type="region of interest" description="Disordered" evidence="2">
    <location>
        <begin position="59"/>
        <end position="79"/>
    </location>
</feature>
<dbReference type="OrthoDB" id="16747at2759"/>
<accession>N1QF25</accession>
<name>N1QF25_SPHMS</name>
<dbReference type="GO" id="GO:0003824">
    <property type="term" value="F:catalytic activity"/>
    <property type="evidence" value="ECO:0007669"/>
    <property type="project" value="InterPro"/>
</dbReference>
<dbReference type="Pfam" id="PF02515">
    <property type="entry name" value="CoA_transf_3"/>
    <property type="match status" value="1"/>
</dbReference>
<dbReference type="Gene3D" id="3.40.50.10540">
    <property type="entry name" value="Crotonobetainyl-coa:carnitine coa-transferase, domain 1"/>
    <property type="match status" value="1"/>
</dbReference>
<evidence type="ECO:0000256" key="2">
    <source>
        <dbReference type="SAM" id="MobiDB-lite"/>
    </source>
</evidence>
<organism evidence="3 4">
    <name type="scientific">Sphaerulina musiva (strain SO2202)</name>
    <name type="common">Poplar stem canker fungus</name>
    <name type="synonym">Septoria musiva</name>
    <dbReference type="NCBI Taxonomy" id="692275"/>
    <lineage>
        <taxon>Eukaryota</taxon>
        <taxon>Fungi</taxon>
        <taxon>Dikarya</taxon>
        <taxon>Ascomycota</taxon>
        <taxon>Pezizomycotina</taxon>
        <taxon>Dothideomycetes</taxon>
        <taxon>Dothideomycetidae</taxon>
        <taxon>Mycosphaerellales</taxon>
        <taxon>Mycosphaerellaceae</taxon>
        <taxon>Sphaerulina</taxon>
    </lineage>
</organism>
<reference evidence="3 4" key="1">
    <citation type="journal article" date="2012" name="PLoS Pathog.">
        <title>Diverse lifestyles and strategies of plant pathogenesis encoded in the genomes of eighteen Dothideomycetes fungi.</title>
        <authorList>
            <person name="Ohm R.A."/>
            <person name="Feau N."/>
            <person name="Henrissat B."/>
            <person name="Schoch C.L."/>
            <person name="Horwitz B.A."/>
            <person name="Barry K.W."/>
            <person name="Condon B.J."/>
            <person name="Copeland A.C."/>
            <person name="Dhillon B."/>
            <person name="Glaser F."/>
            <person name="Hesse C.N."/>
            <person name="Kosti I."/>
            <person name="LaButti K."/>
            <person name="Lindquist E.A."/>
            <person name="Lucas S."/>
            <person name="Salamov A.A."/>
            <person name="Bradshaw R.E."/>
            <person name="Ciuffetti L."/>
            <person name="Hamelin R.C."/>
            <person name="Kema G.H.J."/>
            <person name="Lawrence C."/>
            <person name="Scott J.A."/>
            <person name="Spatafora J.W."/>
            <person name="Turgeon B.G."/>
            <person name="de Wit P.J.G.M."/>
            <person name="Zhong S."/>
            <person name="Goodwin S.B."/>
            <person name="Grigoriev I.V."/>
        </authorList>
    </citation>
    <scope>NUCLEOTIDE SEQUENCE [LARGE SCALE GENOMIC DNA]</scope>
    <source>
        <strain evidence="3 4">SO2202</strain>
    </source>
</reference>
<dbReference type="OMA" id="VVIDPFR"/>
<proteinExistence type="inferred from homology"/>
<dbReference type="eggNOG" id="KOG3957">
    <property type="taxonomic scope" value="Eukaryota"/>
</dbReference>
<dbReference type="InterPro" id="IPR044855">
    <property type="entry name" value="CoA-Trfase_III_dom3_sf"/>
</dbReference>
<evidence type="ECO:0000256" key="1">
    <source>
        <dbReference type="ARBA" id="ARBA00008383"/>
    </source>
</evidence>
<keyword evidence="4" id="KW-1185">Reference proteome</keyword>
<dbReference type="PANTHER" id="PTHR48228">
    <property type="entry name" value="SUCCINYL-COA--D-CITRAMALATE COA-TRANSFERASE"/>
    <property type="match status" value="1"/>
</dbReference>
<comment type="similarity">
    <text evidence="1">Belongs to the CoA-transferase III family.</text>
</comment>
<gene>
    <name evidence="3" type="ORF">SEPMUDRAFT_133756</name>
</gene>
<dbReference type="EMBL" id="KB456265">
    <property type="protein sequence ID" value="EMF11762.1"/>
    <property type="molecule type" value="Genomic_DNA"/>
</dbReference>
<sequence length="426" mass="45975">MSFNRNPVLIDGAATGLGNTPPLAGLRVLEFAGLAPGPYAGMLCADYGAQVLRIDRAHPQAHSDEATSHPPPTPDQLTRHKSSIAVNTKTPQGIALIKDLVKHVDVLIDPFRPGVLEKMGLDPTSVLLRINSKLIVARMTGFRRDGKYKDMAGHDINYIAVSGVLSMLGPAGQKPFPPTNLLGDFAGGGAVCFMGILLALLGKERTGQGQVVEANMVDGSAHLASMPRFGLKTPMWNAPRGTNTLDGGAPYYSTYETKDGKYVAVGALEPQFYAELLKGLQVDASKYSWVKNRLDKQTWNDQKHAFEKLFKQKTRAEWEAIFDGTDACVTPVKTQQELEAEGFDQRPIVTLQSSPGLAIHEADSDDRDPATGQGIGVEDGGWASAGLYPGEGGEDLLGKWVGWSRNRDYDVVNGGLELRPGLRSRL</sequence>
<dbReference type="STRING" id="692275.N1QF25"/>
<dbReference type="InterPro" id="IPR003673">
    <property type="entry name" value="CoA-Trfase_fam_III"/>
</dbReference>
<dbReference type="Gene3D" id="3.30.1540.10">
    <property type="entry name" value="formyl-coa transferase, domain 3"/>
    <property type="match status" value="1"/>
</dbReference>
<dbReference type="InterPro" id="IPR050509">
    <property type="entry name" value="CoA-transferase_III"/>
</dbReference>
<evidence type="ECO:0000313" key="3">
    <source>
        <dbReference type="EMBL" id="EMF11762.1"/>
    </source>
</evidence>
<protein>
    <submittedName>
        <fullName evidence="3">Alpha-methylacyl-CoA racemase</fullName>
    </submittedName>
</protein>
<dbReference type="Proteomes" id="UP000016931">
    <property type="component" value="Unassembled WGS sequence"/>
</dbReference>